<comment type="caution">
    <text evidence="1">The sequence shown here is derived from an EMBL/GenBank/DDBJ whole genome shotgun (WGS) entry which is preliminary data.</text>
</comment>
<keyword evidence="1" id="KW-0695">RNA-directed DNA polymerase</keyword>
<sequence length="73" mass="8520">MVELEDGYDDLFARKRICIKTNQTENIMQSFTIIVKGKVFWARAKELFVWSTSFKEAPEKVICSNDESVKINE</sequence>
<dbReference type="EMBL" id="BKCJ011857862">
    <property type="protein sequence ID" value="GFD58815.1"/>
    <property type="molecule type" value="Genomic_DNA"/>
</dbReference>
<gene>
    <name evidence="1" type="ORF">Tci_930784</name>
</gene>
<protein>
    <submittedName>
        <fullName evidence="1">RNA-directed DNA polymerase, eukaryota</fullName>
    </submittedName>
</protein>
<organism evidence="1">
    <name type="scientific">Tanacetum cinerariifolium</name>
    <name type="common">Dalmatian daisy</name>
    <name type="synonym">Chrysanthemum cinerariifolium</name>
    <dbReference type="NCBI Taxonomy" id="118510"/>
    <lineage>
        <taxon>Eukaryota</taxon>
        <taxon>Viridiplantae</taxon>
        <taxon>Streptophyta</taxon>
        <taxon>Embryophyta</taxon>
        <taxon>Tracheophyta</taxon>
        <taxon>Spermatophyta</taxon>
        <taxon>Magnoliopsida</taxon>
        <taxon>eudicotyledons</taxon>
        <taxon>Gunneridae</taxon>
        <taxon>Pentapetalae</taxon>
        <taxon>asterids</taxon>
        <taxon>campanulids</taxon>
        <taxon>Asterales</taxon>
        <taxon>Asteraceae</taxon>
        <taxon>Asteroideae</taxon>
        <taxon>Anthemideae</taxon>
        <taxon>Anthemidinae</taxon>
        <taxon>Tanacetum</taxon>
    </lineage>
</organism>
<dbReference type="GO" id="GO:0003964">
    <property type="term" value="F:RNA-directed DNA polymerase activity"/>
    <property type="evidence" value="ECO:0007669"/>
    <property type="project" value="UniProtKB-KW"/>
</dbReference>
<reference evidence="1" key="1">
    <citation type="journal article" date="2019" name="Sci. Rep.">
        <title>Draft genome of Tanacetum cinerariifolium, the natural source of mosquito coil.</title>
        <authorList>
            <person name="Yamashiro T."/>
            <person name="Shiraishi A."/>
            <person name="Satake H."/>
            <person name="Nakayama K."/>
        </authorList>
    </citation>
    <scope>NUCLEOTIDE SEQUENCE</scope>
</reference>
<keyword evidence="1" id="KW-0548">Nucleotidyltransferase</keyword>
<proteinExistence type="predicted"/>
<accession>A0A699XFV8</accession>
<keyword evidence="1" id="KW-0808">Transferase</keyword>
<dbReference type="AlphaFoldDB" id="A0A699XFV8"/>
<evidence type="ECO:0000313" key="1">
    <source>
        <dbReference type="EMBL" id="GFD58815.1"/>
    </source>
</evidence>
<name>A0A699XFV8_TANCI</name>